<evidence type="ECO:0000313" key="2">
    <source>
        <dbReference type="Proteomes" id="UP000266861"/>
    </source>
</evidence>
<evidence type="ECO:0000313" key="1">
    <source>
        <dbReference type="EMBL" id="RHZ84922.1"/>
    </source>
</evidence>
<accession>A0A397JCR4</accession>
<reference evidence="1 2" key="1">
    <citation type="submission" date="2018-08" db="EMBL/GenBank/DDBJ databases">
        <title>Genome and evolution of the arbuscular mycorrhizal fungus Diversispora epigaea (formerly Glomus versiforme) and its bacterial endosymbionts.</title>
        <authorList>
            <person name="Sun X."/>
            <person name="Fei Z."/>
            <person name="Harrison M."/>
        </authorList>
    </citation>
    <scope>NUCLEOTIDE SEQUENCE [LARGE SCALE GENOMIC DNA]</scope>
    <source>
        <strain evidence="1 2">IT104</strain>
    </source>
</reference>
<comment type="caution">
    <text evidence="1">The sequence shown here is derived from an EMBL/GenBank/DDBJ whole genome shotgun (WGS) entry which is preliminary data.</text>
</comment>
<proteinExistence type="predicted"/>
<organism evidence="1 2">
    <name type="scientific">Diversispora epigaea</name>
    <dbReference type="NCBI Taxonomy" id="1348612"/>
    <lineage>
        <taxon>Eukaryota</taxon>
        <taxon>Fungi</taxon>
        <taxon>Fungi incertae sedis</taxon>
        <taxon>Mucoromycota</taxon>
        <taxon>Glomeromycotina</taxon>
        <taxon>Glomeromycetes</taxon>
        <taxon>Diversisporales</taxon>
        <taxon>Diversisporaceae</taxon>
        <taxon>Diversispora</taxon>
    </lineage>
</organism>
<sequence>MLESTTCCNSPFANIDQISPNVTYFNPPPSNMFQNITYLDHPISMDHNSQPISNNFKKSPYVYMTINYDEVMNYLSDEAITYKTIIQ</sequence>
<dbReference type="Proteomes" id="UP000266861">
    <property type="component" value="Unassembled WGS sequence"/>
</dbReference>
<gene>
    <name evidence="1" type="ORF">Glove_74g282</name>
</gene>
<dbReference type="AlphaFoldDB" id="A0A397JCR4"/>
<name>A0A397JCR4_9GLOM</name>
<dbReference type="EMBL" id="PQFF01000070">
    <property type="protein sequence ID" value="RHZ84922.1"/>
    <property type="molecule type" value="Genomic_DNA"/>
</dbReference>
<keyword evidence="2" id="KW-1185">Reference proteome</keyword>
<protein>
    <submittedName>
        <fullName evidence="1">Uncharacterized protein</fullName>
    </submittedName>
</protein>